<dbReference type="EMBL" id="AUZZ01004152">
    <property type="protein sequence ID" value="EQD54964.1"/>
    <property type="molecule type" value="Genomic_DNA"/>
</dbReference>
<evidence type="ECO:0000313" key="1">
    <source>
        <dbReference type="EMBL" id="EQD54964.1"/>
    </source>
</evidence>
<feature type="non-terminal residue" evidence="1">
    <location>
        <position position="80"/>
    </location>
</feature>
<proteinExistence type="predicted"/>
<reference evidence="1" key="2">
    <citation type="journal article" date="2014" name="ISME J.">
        <title>Microbial stratification in low pH oxic and suboxic macroscopic growths along an acid mine drainage.</title>
        <authorList>
            <person name="Mendez-Garcia C."/>
            <person name="Mesa V."/>
            <person name="Sprenger R.R."/>
            <person name="Richter M."/>
            <person name="Diez M.S."/>
            <person name="Solano J."/>
            <person name="Bargiela R."/>
            <person name="Golyshina O.V."/>
            <person name="Manteca A."/>
            <person name="Ramos J.L."/>
            <person name="Gallego J.R."/>
            <person name="Llorente I."/>
            <person name="Martins Dos Santos V.A."/>
            <person name="Jensen O.N."/>
            <person name="Pelaez A.I."/>
            <person name="Sanchez J."/>
            <person name="Ferrer M."/>
        </authorList>
    </citation>
    <scope>NUCLEOTIDE SEQUENCE</scope>
</reference>
<comment type="caution">
    <text evidence="1">The sequence shown here is derived from an EMBL/GenBank/DDBJ whole genome shotgun (WGS) entry which is preliminary data.</text>
</comment>
<dbReference type="InterPro" id="IPR009097">
    <property type="entry name" value="Cyclic_Pdiesterase"/>
</dbReference>
<dbReference type="Gene3D" id="3.90.1140.10">
    <property type="entry name" value="Cyclic phosphodiesterase"/>
    <property type="match status" value="1"/>
</dbReference>
<name>T1BNZ3_9ZZZZ</name>
<accession>T1BNZ3</accession>
<dbReference type="AlphaFoldDB" id="T1BNZ3"/>
<gene>
    <name evidence="1" type="ORF">B2A_05930</name>
</gene>
<feature type="non-terminal residue" evidence="1">
    <location>
        <position position="1"/>
    </location>
</feature>
<dbReference type="GO" id="GO:0016874">
    <property type="term" value="F:ligase activity"/>
    <property type="evidence" value="ECO:0007669"/>
    <property type="project" value="UniProtKB-KW"/>
</dbReference>
<reference evidence="1" key="1">
    <citation type="submission" date="2013-08" db="EMBL/GenBank/DDBJ databases">
        <authorList>
            <person name="Mendez C."/>
            <person name="Richter M."/>
            <person name="Ferrer M."/>
            <person name="Sanchez J."/>
        </authorList>
    </citation>
    <scope>NUCLEOTIDE SEQUENCE</scope>
</reference>
<dbReference type="SUPFAM" id="SSF55144">
    <property type="entry name" value="LigT-like"/>
    <property type="match status" value="1"/>
</dbReference>
<organism evidence="1">
    <name type="scientific">mine drainage metagenome</name>
    <dbReference type="NCBI Taxonomy" id="410659"/>
    <lineage>
        <taxon>unclassified sequences</taxon>
        <taxon>metagenomes</taxon>
        <taxon>ecological metagenomes</taxon>
    </lineage>
</organism>
<keyword evidence="1" id="KW-0436">Ligase</keyword>
<protein>
    <submittedName>
        <fullName evidence="1">2'-5' RNA ligase</fullName>
    </submittedName>
</protein>
<sequence>GDVQEPMVGPIGLALESGLRGAASFPISLQGLDAFPSREHPRVLYARVAAGQKDLAGLAERVEGALAGLGFPREARPWVG</sequence>